<dbReference type="EMBL" id="JACGWT010000001">
    <property type="protein sequence ID" value="MBA8792483.1"/>
    <property type="molecule type" value="Genomic_DNA"/>
</dbReference>
<dbReference type="GO" id="GO:0016805">
    <property type="term" value="F:dipeptidase activity"/>
    <property type="evidence" value="ECO:0007669"/>
    <property type="project" value="UniProtKB-KW"/>
</dbReference>
<dbReference type="InterPro" id="IPR005320">
    <property type="entry name" value="Peptidase_S51"/>
</dbReference>
<dbReference type="GO" id="GO:0008236">
    <property type="term" value="F:serine-type peptidase activity"/>
    <property type="evidence" value="ECO:0007669"/>
    <property type="project" value="UniProtKB-KW"/>
</dbReference>
<dbReference type="SUPFAM" id="SSF52317">
    <property type="entry name" value="Class I glutamine amidotransferase-like"/>
    <property type="match status" value="1"/>
</dbReference>
<evidence type="ECO:0000256" key="4">
    <source>
        <dbReference type="ARBA" id="ARBA00022825"/>
    </source>
</evidence>
<keyword evidence="6" id="KW-1185">Reference proteome</keyword>
<proteinExistence type="inferred from homology"/>
<sequence>MKLLLTSGGITNPTIHATLLDLLGKPISECTALCIPTAQWGHPLCGPTTVHGFIAGDSLRQLSTLGWRSVGVLELTALPSIDADRWTSWVREADVLLVDGGDATYLHHWIRESGLARLLPSMPDTVWVGISAGSMVMTPRIGDHFVEWSSAPDDRTLGVVDFSLFPHLDYPGWAGNTLDRARSWAADIGGPAYAIDDHTAIAVVGDTVTVVSEGHWEEFRADQRHPSPSSR</sequence>
<dbReference type="GO" id="GO:0006508">
    <property type="term" value="P:proteolysis"/>
    <property type="evidence" value="ECO:0007669"/>
    <property type="project" value="UniProtKB-KW"/>
</dbReference>
<comment type="caution">
    <text evidence="5">The sequence shown here is derived from an EMBL/GenBank/DDBJ whole genome shotgun (WGS) entry which is preliminary data.</text>
</comment>
<keyword evidence="5" id="KW-0224">Dipeptidase</keyword>
<comment type="similarity">
    <text evidence="1">Belongs to the peptidase S51 family.</text>
</comment>
<protein>
    <submittedName>
        <fullName evidence="5">Dipeptidase E</fullName>
        <ecNumber evidence="5">3.4.13.21</ecNumber>
    </submittedName>
</protein>
<dbReference type="EC" id="3.4.13.21" evidence="5"/>
<name>A0A7W3INS8_9ACTN</name>
<keyword evidence="4" id="KW-0720">Serine protease</keyword>
<keyword evidence="3 5" id="KW-0378">Hydrolase</keyword>
<accession>A0A7W3INS8</accession>
<evidence type="ECO:0000256" key="2">
    <source>
        <dbReference type="ARBA" id="ARBA00022670"/>
    </source>
</evidence>
<dbReference type="Gene3D" id="3.40.50.880">
    <property type="match status" value="1"/>
</dbReference>
<dbReference type="RefSeq" id="WP_182558133.1">
    <property type="nucleotide sequence ID" value="NZ_JACGWT010000001.1"/>
</dbReference>
<gene>
    <name evidence="5" type="ORF">FHX74_000077</name>
</gene>
<dbReference type="InterPro" id="IPR029062">
    <property type="entry name" value="Class_I_gatase-like"/>
</dbReference>
<reference evidence="5 6" key="1">
    <citation type="submission" date="2020-07" db="EMBL/GenBank/DDBJ databases">
        <title>Sequencing the genomes of 1000 actinobacteria strains.</title>
        <authorList>
            <person name="Klenk H.-P."/>
        </authorList>
    </citation>
    <scope>NUCLEOTIDE SEQUENCE [LARGE SCALE GENOMIC DNA]</scope>
    <source>
        <strain evidence="5 6">DSM 100723</strain>
    </source>
</reference>
<keyword evidence="2" id="KW-0645">Protease</keyword>
<evidence type="ECO:0000313" key="5">
    <source>
        <dbReference type="EMBL" id="MBA8792483.1"/>
    </source>
</evidence>
<evidence type="ECO:0000256" key="1">
    <source>
        <dbReference type="ARBA" id="ARBA00006534"/>
    </source>
</evidence>
<dbReference type="Pfam" id="PF03575">
    <property type="entry name" value="Peptidase_S51"/>
    <property type="match status" value="1"/>
</dbReference>
<dbReference type="AlphaFoldDB" id="A0A7W3INS8"/>
<evidence type="ECO:0000313" key="6">
    <source>
        <dbReference type="Proteomes" id="UP000523079"/>
    </source>
</evidence>
<organism evidence="5 6">
    <name type="scientific">Microlunatus kandeliicorticis</name>
    <dbReference type="NCBI Taxonomy" id="1759536"/>
    <lineage>
        <taxon>Bacteria</taxon>
        <taxon>Bacillati</taxon>
        <taxon>Actinomycetota</taxon>
        <taxon>Actinomycetes</taxon>
        <taxon>Propionibacteriales</taxon>
        <taxon>Propionibacteriaceae</taxon>
        <taxon>Microlunatus</taxon>
    </lineage>
</organism>
<evidence type="ECO:0000256" key="3">
    <source>
        <dbReference type="ARBA" id="ARBA00022801"/>
    </source>
</evidence>
<dbReference type="Proteomes" id="UP000523079">
    <property type="component" value="Unassembled WGS sequence"/>
</dbReference>